<proteinExistence type="predicted"/>
<gene>
    <name evidence="2" type="ORF">J0M35_15115</name>
</gene>
<feature type="region of interest" description="Disordered" evidence="1">
    <location>
        <begin position="1"/>
        <end position="22"/>
    </location>
</feature>
<accession>A0A8J7PMU6</accession>
<organism evidence="2 3">
    <name type="scientific">Candidatus Obscuribacter phosphatis</name>
    <dbReference type="NCBI Taxonomy" id="1906157"/>
    <lineage>
        <taxon>Bacteria</taxon>
        <taxon>Bacillati</taxon>
        <taxon>Candidatus Melainabacteria</taxon>
        <taxon>Candidatus Obscuribacterales</taxon>
        <taxon>Candidatus Obscuribacteraceae</taxon>
        <taxon>Candidatus Obscuribacter</taxon>
    </lineage>
</organism>
<dbReference type="AlphaFoldDB" id="A0A8J7PMU6"/>
<sequence>MTLKPESPISDRNSKEASEANVLGQSDAVMAQSKFIQEVHEIKAQKGGEISPDELRRTAFKALDRMFGMTSGDGGENAGVSAEQKAFRDSYKSGSSDGSLDTMASLDQGVRAASNPLEIFRDAEARALMPMIRNLDQAQTISPADNTPLKEVNGSFFSQKDLERLANGQNVEIELFDKTLPEGGSRRGRRIRLGNSDVDKVVALIGRNEGRADSINWNDAGSGISVGIQQSNQKSGNLPELLHRMKEADPAKFRQIFGRNADNLMDENFVRRAHFAPGNELGRAMQAAVREPAFQRVQVMMVREHVERAAEIAKGLGIQSTMGVALVADLTNQFGEGGALKYLRQARGRHSEEAKVAAIARASEGGHFTRRQRFATIAKSGLVSTQESFNA</sequence>
<evidence type="ECO:0000313" key="3">
    <source>
        <dbReference type="Proteomes" id="UP000664277"/>
    </source>
</evidence>
<comment type="caution">
    <text evidence="2">The sequence shown here is derived from an EMBL/GenBank/DDBJ whole genome shotgun (WGS) entry which is preliminary data.</text>
</comment>
<evidence type="ECO:0000313" key="2">
    <source>
        <dbReference type="EMBL" id="MBN8661695.1"/>
    </source>
</evidence>
<dbReference type="Proteomes" id="UP000664277">
    <property type="component" value="Unassembled WGS sequence"/>
</dbReference>
<dbReference type="EMBL" id="JAFLCK010000023">
    <property type="protein sequence ID" value="MBN8661695.1"/>
    <property type="molecule type" value="Genomic_DNA"/>
</dbReference>
<reference evidence="2" key="1">
    <citation type="submission" date="2021-02" db="EMBL/GenBank/DDBJ databases">
        <title>Genome-Resolved Metagenomics of a Microbial Community Performing Photosynthetic Biological Nutrient Removal.</title>
        <authorList>
            <person name="Mcdaniel E.A."/>
        </authorList>
    </citation>
    <scope>NUCLEOTIDE SEQUENCE</scope>
    <source>
        <strain evidence="2">UWPOB_OBS1</strain>
    </source>
</reference>
<protein>
    <submittedName>
        <fullName evidence="2">Uncharacterized protein</fullName>
    </submittedName>
</protein>
<evidence type="ECO:0000256" key="1">
    <source>
        <dbReference type="SAM" id="MobiDB-lite"/>
    </source>
</evidence>
<name>A0A8J7PMU6_9BACT</name>